<reference evidence="3" key="1">
    <citation type="journal article" date="2018" name="Nat. Microbiol.">
        <title>Leveraging single-cell genomics to expand the fungal tree of life.</title>
        <authorList>
            <person name="Ahrendt S.R."/>
            <person name="Quandt C.A."/>
            <person name="Ciobanu D."/>
            <person name="Clum A."/>
            <person name="Salamov A."/>
            <person name="Andreopoulos B."/>
            <person name="Cheng J.F."/>
            <person name="Woyke T."/>
            <person name="Pelin A."/>
            <person name="Henrissat B."/>
            <person name="Reynolds N.K."/>
            <person name="Benny G.L."/>
            <person name="Smith M.E."/>
            <person name="James T.Y."/>
            <person name="Grigoriev I.V."/>
        </authorList>
    </citation>
    <scope>NUCLEOTIDE SEQUENCE [LARGE SCALE GENOMIC DNA]</scope>
    <source>
        <strain evidence="3">RSA 1356</strain>
    </source>
</reference>
<dbReference type="AlphaFoldDB" id="A0A4P9XMN2"/>
<evidence type="ECO:0000259" key="1">
    <source>
        <dbReference type="PROSITE" id="PS50011"/>
    </source>
</evidence>
<dbReference type="GO" id="GO:0004672">
    <property type="term" value="F:protein kinase activity"/>
    <property type="evidence" value="ECO:0007669"/>
    <property type="project" value="InterPro"/>
</dbReference>
<dbReference type="Pfam" id="PF07714">
    <property type="entry name" value="PK_Tyr_Ser-Thr"/>
    <property type="match status" value="1"/>
</dbReference>
<dbReference type="PROSITE" id="PS50011">
    <property type="entry name" value="PROTEIN_KINASE_DOM"/>
    <property type="match status" value="1"/>
</dbReference>
<proteinExistence type="predicted"/>
<dbReference type="GO" id="GO:0005524">
    <property type="term" value="F:ATP binding"/>
    <property type="evidence" value="ECO:0007669"/>
    <property type="project" value="InterPro"/>
</dbReference>
<evidence type="ECO:0000313" key="2">
    <source>
        <dbReference type="EMBL" id="RKP06641.1"/>
    </source>
</evidence>
<sequence length="78" mass="8615">MTPEEKDDVLPFVVVQVISALKYLEAMSFVHENINAENIMIDNDTATGVPEVIITDLHSVTGSYMSNNFDLRKGAEAD</sequence>
<dbReference type="SUPFAM" id="SSF56112">
    <property type="entry name" value="Protein kinase-like (PK-like)"/>
    <property type="match status" value="1"/>
</dbReference>
<evidence type="ECO:0000313" key="3">
    <source>
        <dbReference type="Proteomes" id="UP000271241"/>
    </source>
</evidence>
<protein>
    <recommendedName>
        <fullName evidence="1">Protein kinase domain-containing protein</fullName>
    </recommendedName>
</protein>
<dbReference type="Proteomes" id="UP000271241">
    <property type="component" value="Unassembled WGS sequence"/>
</dbReference>
<organism evidence="2 3">
    <name type="scientific">Thamnocephalis sphaerospora</name>
    <dbReference type="NCBI Taxonomy" id="78915"/>
    <lineage>
        <taxon>Eukaryota</taxon>
        <taxon>Fungi</taxon>
        <taxon>Fungi incertae sedis</taxon>
        <taxon>Zoopagomycota</taxon>
        <taxon>Zoopagomycotina</taxon>
        <taxon>Zoopagomycetes</taxon>
        <taxon>Zoopagales</taxon>
        <taxon>Sigmoideomycetaceae</taxon>
        <taxon>Thamnocephalis</taxon>
    </lineage>
</organism>
<feature type="domain" description="Protein kinase" evidence="1">
    <location>
        <begin position="1"/>
        <end position="78"/>
    </location>
</feature>
<name>A0A4P9XMN2_9FUNG</name>
<dbReference type="InterPro" id="IPR001245">
    <property type="entry name" value="Ser-Thr/Tyr_kinase_cat_dom"/>
</dbReference>
<accession>A0A4P9XMN2</accession>
<dbReference type="InterPro" id="IPR000719">
    <property type="entry name" value="Prot_kinase_dom"/>
</dbReference>
<dbReference type="Gene3D" id="1.10.510.10">
    <property type="entry name" value="Transferase(Phosphotransferase) domain 1"/>
    <property type="match status" value="1"/>
</dbReference>
<gene>
    <name evidence="2" type="ORF">THASP1DRAFT_31545</name>
</gene>
<dbReference type="EMBL" id="KZ992845">
    <property type="protein sequence ID" value="RKP06641.1"/>
    <property type="molecule type" value="Genomic_DNA"/>
</dbReference>
<keyword evidence="3" id="KW-1185">Reference proteome</keyword>
<dbReference type="InterPro" id="IPR011009">
    <property type="entry name" value="Kinase-like_dom_sf"/>
</dbReference>